<reference evidence="1" key="1">
    <citation type="journal article" date="2012" name="PLoS ONE">
        <title>Gene sets for utilization of primary and secondary nutrition supplies in the distal gut of endangered iberian lynx.</title>
        <authorList>
            <person name="Alcaide M."/>
            <person name="Messina E."/>
            <person name="Richter M."/>
            <person name="Bargiela R."/>
            <person name="Peplies J."/>
            <person name="Huws S.A."/>
            <person name="Newbold C.J."/>
            <person name="Golyshin P.N."/>
            <person name="Simon M.A."/>
            <person name="Lopez G."/>
            <person name="Yakimov M.M."/>
            <person name="Ferrer M."/>
        </authorList>
    </citation>
    <scope>NUCLEOTIDE SEQUENCE</scope>
</reference>
<comment type="caution">
    <text evidence="1">The sequence shown here is derived from an EMBL/GenBank/DDBJ whole genome shotgun (WGS) entry which is preliminary data.</text>
</comment>
<protein>
    <submittedName>
        <fullName evidence="1">Uncharacterized protein</fullName>
    </submittedName>
</protein>
<evidence type="ECO:0000313" key="1">
    <source>
        <dbReference type="EMBL" id="EJX04585.1"/>
    </source>
</evidence>
<accession>J9GVL7</accession>
<organism evidence="1">
    <name type="scientific">gut metagenome</name>
    <dbReference type="NCBI Taxonomy" id="749906"/>
    <lineage>
        <taxon>unclassified sequences</taxon>
        <taxon>metagenomes</taxon>
        <taxon>organismal metagenomes</taxon>
    </lineage>
</organism>
<sequence>MQDTELTTITSFLPESKAEVAASRNLSMSSLIARSFSI</sequence>
<gene>
    <name evidence="1" type="ORF">EVA_07306</name>
</gene>
<dbReference type="EMBL" id="AMCI01001764">
    <property type="protein sequence ID" value="EJX04585.1"/>
    <property type="molecule type" value="Genomic_DNA"/>
</dbReference>
<proteinExistence type="predicted"/>
<dbReference type="AlphaFoldDB" id="J9GVL7"/>
<name>J9GVL7_9ZZZZ</name>